<evidence type="ECO:0000256" key="4">
    <source>
        <dbReference type="ARBA" id="ARBA00023125"/>
    </source>
</evidence>
<feature type="domain" description="BHLH" evidence="7">
    <location>
        <begin position="48"/>
        <end position="97"/>
    </location>
</feature>
<dbReference type="Gene3D" id="4.10.280.10">
    <property type="entry name" value="Helix-loop-helix DNA-binding domain"/>
    <property type="match status" value="1"/>
</dbReference>
<dbReference type="GO" id="GO:0005634">
    <property type="term" value="C:nucleus"/>
    <property type="evidence" value="ECO:0000318"/>
    <property type="project" value="GO_Central"/>
</dbReference>
<evidence type="ECO:0000256" key="2">
    <source>
        <dbReference type="ARBA" id="ARBA00011738"/>
    </source>
</evidence>
<dbReference type="InterPro" id="IPR011598">
    <property type="entry name" value="bHLH_dom"/>
</dbReference>
<dbReference type="Proteomes" id="UP000813463">
    <property type="component" value="Chromosome 2"/>
</dbReference>
<dbReference type="GO" id="GO:0006355">
    <property type="term" value="P:regulation of DNA-templated transcription"/>
    <property type="evidence" value="ECO:0000318"/>
    <property type="project" value="GO_Central"/>
</dbReference>
<dbReference type="GO" id="GO:0003700">
    <property type="term" value="F:DNA-binding transcription factor activity"/>
    <property type="evidence" value="ECO:0000318"/>
    <property type="project" value="GO_Central"/>
</dbReference>
<reference evidence="9" key="2">
    <citation type="submission" date="2025-08" db="UniProtKB">
        <authorList>
            <consortium name="RefSeq"/>
        </authorList>
    </citation>
    <scope>IDENTIFICATION</scope>
    <source>
        <tissue evidence="9">Leaf</tissue>
    </source>
</reference>
<reference evidence="8" key="1">
    <citation type="journal article" date="2021" name="Nat. Commun.">
        <title>Genomic analyses provide insights into spinach domestication and the genetic basis of agronomic traits.</title>
        <authorList>
            <person name="Cai X."/>
            <person name="Sun X."/>
            <person name="Xu C."/>
            <person name="Sun H."/>
            <person name="Wang X."/>
            <person name="Ge C."/>
            <person name="Zhang Z."/>
            <person name="Wang Q."/>
            <person name="Fei Z."/>
            <person name="Jiao C."/>
            <person name="Wang Q."/>
        </authorList>
    </citation>
    <scope>NUCLEOTIDE SEQUENCE [LARGE SCALE GENOMIC DNA]</scope>
    <source>
        <strain evidence="8">cv. Varoflay</strain>
    </source>
</reference>
<keyword evidence="3" id="KW-0805">Transcription regulation</keyword>
<proteinExistence type="predicted"/>
<comment type="subcellular location">
    <subcellularLocation>
        <location evidence="1">Nucleus</location>
    </subcellularLocation>
</comment>
<evidence type="ECO:0000256" key="1">
    <source>
        <dbReference type="ARBA" id="ARBA00004123"/>
    </source>
</evidence>
<dbReference type="PANTHER" id="PTHR31945">
    <property type="entry name" value="TRANSCRIPTION FACTOR SCREAM2-RELATED"/>
    <property type="match status" value="1"/>
</dbReference>
<dbReference type="AlphaFoldDB" id="A0A9R0KAN0"/>
<dbReference type="PROSITE" id="PS50888">
    <property type="entry name" value="BHLH"/>
    <property type="match status" value="1"/>
</dbReference>
<dbReference type="InterPro" id="IPR051358">
    <property type="entry name" value="TF_AMS/ICE1/BHLH6-like"/>
</dbReference>
<evidence type="ECO:0000313" key="9">
    <source>
        <dbReference type="RefSeq" id="XP_021864669.1"/>
    </source>
</evidence>
<evidence type="ECO:0000313" key="8">
    <source>
        <dbReference type="Proteomes" id="UP000813463"/>
    </source>
</evidence>
<dbReference type="SMART" id="SM00353">
    <property type="entry name" value="HLH"/>
    <property type="match status" value="1"/>
</dbReference>
<name>A0A9R0KAN0_SPIOL</name>
<dbReference type="OrthoDB" id="623055at2759"/>
<keyword evidence="8" id="KW-1185">Reference proteome</keyword>
<dbReference type="Pfam" id="PF22754">
    <property type="entry name" value="bHLH-TF_ACT-like_plant"/>
    <property type="match status" value="1"/>
</dbReference>
<protein>
    <submittedName>
        <fullName evidence="9">Transcription factor bHLH35</fullName>
    </submittedName>
</protein>
<dbReference type="SUPFAM" id="SSF47459">
    <property type="entry name" value="HLH, helix-loop-helix DNA-binding domain"/>
    <property type="match status" value="1"/>
</dbReference>
<sequence length="251" mass="29121">MDNFDPLWETDIIGMYLQNQEFDSLGFDDTLSSYYDYDSSSPDGCASSMTSKNIVSERKRRQKLNERLFALRAVVPNITKMDKASIIKDAISYIKELHEQERRIKSDISDLEHRRSKNGNNNSCSMMDYDQELPFVQIKSKKKRTDHRKQQQQQHYDSNGCYRSSVIDDLEVRVSYVGERTIVVSLTCSKREGTMVKLCEMFESLKLKIITAHITAFAGRLLKTVFLEADELEKDHLRIKIERVISSSTHI</sequence>
<dbReference type="GeneID" id="110803465"/>
<comment type="subunit">
    <text evidence="2">Homodimer.</text>
</comment>
<keyword evidence="4" id="KW-0238">DNA-binding</keyword>
<dbReference type="PANTHER" id="PTHR31945:SF26">
    <property type="entry name" value="TRANSCRIPTION FACTOR BHLH35"/>
    <property type="match status" value="1"/>
</dbReference>
<evidence type="ECO:0000256" key="5">
    <source>
        <dbReference type="ARBA" id="ARBA00023163"/>
    </source>
</evidence>
<dbReference type="GO" id="GO:0046983">
    <property type="term" value="F:protein dimerization activity"/>
    <property type="evidence" value="ECO:0007669"/>
    <property type="project" value="InterPro"/>
</dbReference>
<dbReference type="InterPro" id="IPR036638">
    <property type="entry name" value="HLH_DNA-bd_sf"/>
</dbReference>
<keyword evidence="5" id="KW-0804">Transcription</keyword>
<gene>
    <name evidence="9" type="primary">LOC110803465</name>
</gene>
<dbReference type="RefSeq" id="XP_021864669.1">
    <property type="nucleotide sequence ID" value="XM_022008977.2"/>
</dbReference>
<dbReference type="GO" id="GO:0043565">
    <property type="term" value="F:sequence-specific DNA binding"/>
    <property type="evidence" value="ECO:0000318"/>
    <property type="project" value="GO_Central"/>
</dbReference>
<dbReference type="Pfam" id="PF00010">
    <property type="entry name" value="HLH"/>
    <property type="match status" value="1"/>
</dbReference>
<dbReference type="KEGG" id="soe:110803465"/>
<evidence type="ECO:0000256" key="3">
    <source>
        <dbReference type="ARBA" id="ARBA00023015"/>
    </source>
</evidence>
<dbReference type="FunFam" id="4.10.280.10:FF:000096">
    <property type="entry name" value="Basic helix-loop-helix (BHLH) DNA-binding superfamily protein"/>
    <property type="match status" value="1"/>
</dbReference>
<evidence type="ECO:0000256" key="6">
    <source>
        <dbReference type="ARBA" id="ARBA00023242"/>
    </source>
</evidence>
<dbReference type="InterPro" id="IPR054502">
    <property type="entry name" value="bHLH-TF_ACT-like_plant"/>
</dbReference>
<keyword evidence="6" id="KW-0539">Nucleus</keyword>
<organism evidence="8 9">
    <name type="scientific">Spinacia oleracea</name>
    <name type="common">Spinach</name>
    <dbReference type="NCBI Taxonomy" id="3562"/>
    <lineage>
        <taxon>Eukaryota</taxon>
        <taxon>Viridiplantae</taxon>
        <taxon>Streptophyta</taxon>
        <taxon>Embryophyta</taxon>
        <taxon>Tracheophyta</taxon>
        <taxon>Spermatophyta</taxon>
        <taxon>Magnoliopsida</taxon>
        <taxon>eudicotyledons</taxon>
        <taxon>Gunneridae</taxon>
        <taxon>Pentapetalae</taxon>
        <taxon>Caryophyllales</taxon>
        <taxon>Chenopodiaceae</taxon>
        <taxon>Chenopodioideae</taxon>
        <taxon>Anserineae</taxon>
        <taxon>Spinacia</taxon>
    </lineage>
</organism>
<evidence type="ECO:0000259" key="7">
    <source>
        <dbReference type="PROSITE" id="PS50888"/>
    </source>
</evidence>
<accession>A0A9R0KAN0</accession>